<name>A0ACB5PML5_9BACT</name>
<evidence type="ECO:0000313" key="1">
    <source>
        <dbReference type="EMBL" id="GGF53205.1"/>
    </source>
</evidence>
<comment type="caution">
    <text evidence="1">The sequence shown here is derived from an EMBL/GenBank/DDBJ whole genome shotgun (WGS) entry which is preliminary data.</text>
</comment>
<organism evidence="1 2">
    <name type="scientific">Hymenobacter qilianensis</name>
    <dbReference type="NCBI Taxonomy" id="1385715"/>
    <lineage>
        <taxon>Bacteria</taxon>
        <taxon>Pseudomonadati</taxon>
        <taxon>Bacteroidota</taxon>
        <taxon>Cytophagia</taxon>
        <taxon>Cytophagales</taxon>
        <taxon>Hymenobacteraceae</taxon>
        <taxon>Hymenobacter</taxon>
    </lineage>
</organism>
<accession>A0ACB5PML5</accession>
<dbReference type="EMBL" id="BMFN01000001">
    <property type="protein sequence ID" value="GGF53205.1"/>
    <property type="molecule type" value="Genomic_DNA"/>
</dbReference>
<gene>
    <name evidence="1" type="ORF">GCM10011375_05900</name>
</gene>
<sequence>MPTAPPVLRSGDRVAIVCPARKVTHQELEASIAILTAWGLEVVLGATVTAQHHQFAGPDELRRQDIQQQLDDPSIRAILCARGGYGTTRIIDQLEFSRFADNPKWIAGFSDITTLNCHLLALGHESIHGVMPLLFNQEGGEEALESLRRALFGEPISYFAPQHAFNRLGSATGELIGGNLSLLQTITGTASDCSLAGRILFIEDIDEYLYNIDRMMVHLDRTGKLASLAGLLVGHFTDSNDNLIPFGQTPYEIIRTYAAKYDFPVAYGFPVGHEPLNMALICGRAAHMVVDEAGVHLNYVSVAQHTEAALG</sequence>
<evidence type="ECO:0000313" key="2">
    <source>
        <dbReference type="Proteomes" id="UP000605392"/>
    </source>
</evidence>
<reference evidence="1 2" key="1">
    <citation type="journal article" date="2019" name="Int. J. Syst. Evol. Microbiol.">
        <title>The Global Catalogue of Microorganisms (GCM) 10K type strain sequencing project: providing services to taxonomists for standard genome sequencing and annotation.</title>
        <authorList>
            <consortium name="The Broad Institute Genomics Platform"/>
            <consortium name="The Broad Institute Genome Sequencing Center for Infectious Disease"/>
            <person name="Wu L."/>
            <person name="Ma J."/>
        </authorList>
    </citation>
    <scope>NUCLEOTIDE SEQUENCE [LARGE SCALE GENOMIC DNA]</scope>
    <source>
        <strain evidence="1 2">CGMCC 1.12720</strain>
    </source>
</reference>
<keyword evidence="2" id="KW-1185">Reference proteome</keyword>
<proteinExistence type="predicted"/>
<dbReference type="Proteomes" id="UP000605392">
    <property type="component" value="Unassembled WGS sequence"/>
</dbReference>
<protein>
    <submittedName>
        <fullName evidence="1">Peptidase S66</fullName>
    </submittedName>
</protein>